<dbReference type="EMBL" id="JAOQAZ010000010">
    <property type="protein sequence ID" value="KAJ4263563.1"/>
    <property type="molecule type" value="Genomic_DNA"/>
</dbReference>
<reference evidence="3" key="1">
    <citation type="submission" date="2022-09" db="EMBL/GenBank/DDBJ databases">
        <title>Fusarium specimens isolated from Avocado Roots.</title>
        <authorList>
            <person name="Stajich J."/>
            <person name="Roper C."/>
            <person name="Heimlech-Rivalta G."/>
        </authorList>
    </citation>
    <scope>NUCLEOTIDE SEQUENCE</scope>
    <source>
        <strain evidence="3">CF00136</strain>
    </source>
</reference>
<dbReference type="GO" id="GO:0003677">
    <property type="term" value="F:DNA binding"/>
    <property type="evidence" value="ECO:0007669"/>
    <property type="project" value="InterPro"/>
</dbReference>
<proteinExistence type="predicted"/>
<feature type="compositionally biased region" description="Basic residues" evidence="2">
    <location>
        <begin position="8"/>
        <end position="17"/>
    </location>
</feature>
<dbReference type="Proteomes" id="UP001152049">
    <property type="component" value="Unassembled WGS sequence"/>
</dbReference>
<comment type="caution">
    <text evidence="3">The sequence shown here is derived from an EMBL/GenBank/DDBJ whole genome shotgun (WGS) entry which is preliminary data.</text>
</comment>
<keyword evidence="4" id="KW-1185">Reference proteome</keyword>
<dbReference type="InterPro" id="IPR017956">
    <property type="entry name" value="AT_hook_DNA-bd_motif"/>
</dbReference>
<keyword evidence="1" id="KW-0175">Coiled coil</keyword>
<feature type="compositionally biased region" description="Acidic residues" evidence="2">
    <location>
        <begin position="241"/>
        <end position="258"/>
    </location>
</feature>
<feature type="compositionally biased region" description="Polar residues" evidence="2">
    <location>
        <begin position="303"/>
        <end position="312"/>
    </location>
</feature>
<accession>A0A9W8S2H2</accession>
<protein>
    <submittedName>
        <fullName evidence="3">Uncharacterized protein</fullName>
    </submittedName>
</protein>
<feature type="compositionally biased region" description="Basic and acidic residues" evidence="2">
    <location>
        <begin position="442"/>
        <end position="466"/>
    </location>
</feature>
<feature type="region of interest" description="Disordered" evidence="2">
    <location>
        <begin position="441"/>
        <end position="466"/>
    </location>
</feature>
<evidence type="ECO:0000256" key="1">
    <source>
        <dbReference type="SAM" id="Coils"/>
    </source>
</evidence>
<gene>
    <name evidence="3" type="ORF">NW762_006382</name>
</gene>
<evidence type="ECO:0000256" key="2">
    <source>
        <dbReference type="SAM" id="MobiDB-lite"/>
    </source>
</evidence>
<name>A0A9W8S2H2_9HYPO</name>
<feature type="compositionally biased region" description="Low complexity" evidence="2">
    <location>
        <begin position="25"/>
        <end position="34"/>
    </location>
</feature>
<dbReference type="OrthoDB" id="5089539at2759"/>
<organism evidence="3 4">
    <name type="scientific">Fusarium torreyae</name>
    <dbReference type="NCBI Taxonomy" id="1237075"/>
    <lineage>
        <taxon>Eukaryota</taxon>
        <taxon>Fungi</taxon>
        <taxon>Dikarya</taxon>
        <taxon>Ascomycota</taxon>
        <taxon>Pezizomycotina</taxon>
        <taxon>Sordariomycetes</taxon>
        <taxon>Hypocreomycetidae</taxon>
        <taxon>Hypocreales</taxon>
        <taxon>Nectriaceae</taxon>
        <taxon>Fusarium</taxon>
    </lineage>
</organism>
<feature type="region of interest" description="Disordered" evidence="2">
    <location>
        <begin position="241"/>
        <end position="312"/>
    </location>
</feature>
<feature type="compositionally biased region" description="Basic and acidic residues" evidence="2">
    <location>
        <begin position="292"/>
        <end position="301"/>
    </location>
</feature>
<evidence type="ECO:0000313" key="4">
    <source>
        <dbReference type="Proteomes" id="UP001152049"/>
    </source>
</evidence>
<dbReference type="AlphaFoldDB" id="A0A9W8S2H2"/>
<dbReference type="PRINTS" id="PR00929">
    <property type="entry name" value="ATHOOK"/>
</dbReference>
<feature type="region of interest" description="Disordered" evidence="2">
    <location>
        <begin position="1"/>
        <end position="81"/>
    </location>
</feature>
<sequence length="535" mass="61305">MRQNKPNVPKRRGRPRKSQGETSTPQRQQLLTPEEQPPTPDEQPPIRRGRGRPPGSGRTPKQTPKPRPVNGGRPRGKPRKFYVYARHDREVARILEWKMRKPKTMGRRVGKAARSVFRLSGQWPWELLDGFKPKRWGIEIMENMRKLFRIVNKKMNETSREKTRETSRGEDLKNPYGDEFEVVRDFLRNLAEERDERSPHLEHADVEVACTHFRNHRYERNDELETTTIIPLTALVESDDENDLDVDGFEDGWEDDDNTATASQDEAAITARHRKRPRSSSESSQKSQKRARSTESDKAVDTQDMSHTATGPTLRSYTFADLIECPRWLEAKEQEELELINRSLEETRASIQANETSIAESVQARASTKERYKLLIAKCKEEMESIDNENRQASKKFSEENHIDVAKRARAFTDDMQSRTTRLGDCEKRIAEAEAELAAKLSKMEQQESDWNKEKGAHETEEKRLGTCKEESLERLNSLRVQIYVGELKSSGIAKLLANLEARGVSLAEECEKVIQADDTPALGKVGEVVSEVGC</sequence>
<feature type="coiled-coil region" evidence="1">
    <location>
        <begin position="334"/>
        <end position="396"/>
    </location>
</feature>
<evidence type="ECO:0000313" key="3">
    <source>
        <dbReference type="EMBL" id="KAJ4263563.1"/>
    </source>
</evidence>